<accession>A0ABN3SC61</accession>
<protein>
    <submittedName>
        <fullName evidence="2">Uncharacterized protein</fullName>
    </submittedName>
</protein>
<feature type="region of interest" description="Disordered" evidence="1">
    <location>
        <begin position="1"/>
        <end position="39"/>
    </location>
</feature>
<name>A0ABN3SC61_9ACTN</name>
<proteinExistence type="predicted"/>
<comment type="caution">
    <text evidence="2">The sequence shown here is derived from an EMBL/GenBank/DDBJ whole genome shotgun (WGS) entry which is preliminary data.</text>
</comment>
<keyword evidence="3" id="KW-1185">Reference proteome</keyword>
<sequence>MHVEQARQGAQESGLARAVGAEQRDDRAGRHGETDAAQHEHHIVVHDLEIANLKQAGLLGGDPPMRERVAFTKRSIKGCDQIGTLFWF</sequence>
<evidence type="ECO:0000313" key="2">
    <source>
        <dbReference type="EMBL" id="GAA2673605.1"/>
    </source>
</evidence>
<feature type="compositionally biased region" description="Basic and acidic residues" evidence="1">
    <location>
        <begin position="22"/>
        <end position="39"/>
    </location>
</feature>
<reference evidence="2 3" key="1">
    <citation type="journal article" date="2019" name="Int. J. Syst. Evol. Microbiol.">
        <title>The Global Catalogue of Microorganisms (GCM) 10K type strain sequencing project: providing services to taxonomists for standard genome sequencing and annotation.</title>
        <authorList>
            <consortium name="The Broad Institute Genomics Platform"/>
            <consortium name="The Broad Institute Genome Sequencing Center for Infectious Disease"/>
            <person name="Wu L."/>
            <person name="Ma J."/>
        </authorList>
    </citation>
    <scope>NUCLEOTIDE SEQUENCE [LARGE SCALE GENOMIC DNA]</scope>
    <source>
        <strain evidence="2 3">JCM 6835</strain>
    </source>
</reference>
<evidence type="ECO:0000256" key="1">
    <source>
        <dbReference type="SAM" id="MobiDB-lite"/>
    </source>
</evidence>
<evidence type="ECO:0000313" key="3">
    <source>
        <dbReference type="Proteomes" id="UP001501666"/>
    </source>
</evidence>
<organism evidence="2 3">
    <name type="scientific">Nonomuraea recticatena</name>
    <dbReference type="NCBI Taxonomy" id="46178"/>
    <lineage>
        <taxon>Bacteria</taxon>
        <taxon>Bacillati</taxon>
        <taxon>Actinomycetota</taxon>
        <taxon>Actinomycetes</taxon>
        <taxon>Streptosporangiales</taxon>
        <taxon>Streptosporangiaceae</taxon>
        <taxon>Nonomuraea</taxon>
    </lineage>
</organism>
<dbReference type="EMBL" id="BAAATE010000015">
    <property type="protein sequence ID" value="GAA2673605.1"/>
    <property type="molecule type" value="Genomic_DNA"/>
</dbReference>
<gene>
    <name evidence="2" type="ORF">GCM10010412_054150</name>
</gene>
<dbReference type="Proteomes" id="UP001501666">
    <property type="component" value="Unassembled WGS sequence"/>
</dbReference>